<dbReference type="AlphaFoldDB" id="A0A545UPY4"/>
<proteinExistence type="predicted"/>
<name>A0A545UPY4_9HYPO</name>
<dbReference type="Proteomes" id="UP000315783">
    <property type="component" value="Unassembled WGS sequence"/>
</dbReference>
<dbReference type="InterPro" id="IPR028116">
    <property type="entry name" value="Cis-CaaD-like"/>
</dbReference>
<evidence type="ECO:0000313" key="2">
    <source>
        <dbReference type="EMBL" id="TQV91525.1"/>
    </source>
</evidence>
<organism evidence="2 3">
    <name type="scientific">Cordyceps javanica</name>
    <dbReference type="NCBI Taxonomy" id="43265"/>
    <lineage>
        <taxon>Eukaryota</taxon>
        <taxon>Fungi</taxon>
        <taxon>Dikarya</taxon>
        <taxon>Ascomycota</taxon>
        <taxon>Pezizomycotina</taxon>
        <taxon>Sordariomycetes</taxon>
        <taxon>Hypocreomycetidae</taxon>
        <taxon>Hypocreales</taxon>
        <taxon>Cordycipitaceae</taxon>
        <taxon>Cordyceps</taxon>
    </lineage>
</organism>
<protein>
    <submittedName>
        <fullName evidence="2">Tautomerase</fullName>
    </submittedName>
</protein>
<dbReference type="Pfam" id="PF14832">
    <property type="entry name" value="Tautomerase_3"/>
    <property type="match status" value="1"/>
</dbReference>
<sequence>MPYYEVHHSLPLSDAQRQELAQAITTVHVTAFNTPSMFVIVRFVAEDLAQGNVFVAGVREDKTSNSIISYVRTSPARTKADFDKVAQELEDAWYKIVGNGQKTSAHPYLSEKPEARLHAIGMLPIVTAREAGFGIPVAGEESEWIQEHLPVFKELAGHGETSFVSLLAELQSKSAKADV</sequence>
<accession>A0A545UPY4</accession>
<evidence type="ECO:0000313" key="3">
    <source>
        <dbReference type="Proteomes" id="UP000315783"/>
    </source>
</evidence>
<dbReference type="Gene3D" id="3.30.429.10">
    <property type="entry name" value="Macrophage Migration Inhibitory Factor"/>
    <property type="match status" value="1"/>
</dbReference>
<gene>
    <name evidence="2" type="ORF">IF1G_09591</name>
</gene>
<feature type="domain" description="Tautomerase cis-CaaD-like" evidence="1">
    <location>
        <begin position="1"/>
        <end position="146"/>
    </location>
</feature>
<dbReference type="InterPro" id="IPR014347">
    <property type="entry name" value="Tautomerase/MIF_sf"/>
</dbReference>
<evidence type="ECO:0000259" key="1">
    <source>
        <dbReference type="Pfam" id="PF14832"/>
    </source>
</evidence>
<dbReference type="EMBL" id="SPUK01000018">
    <property type="protein sequence ID" value="TQV91525.1"/>
    <property type="molecule type" value="Genomic_DNA"/>
</dbReference>
<comment type="caution">
    <text evidence="2">The sequence shown here is derived from an EMBL/GenBank/DDBJ whole genome shotgun (WGS) entry which is preliminary data.</text>
</comment>
<keyword evidence="3" id="KW-1185">Reference proteome</keyword>
<reference evidence="2 3" key="1">
    <citation type="journal article" date="2019" name="Appl. Microbiol. Biotechnol.">
        <title>Genome sequence of Isaria javanica and comparative genome analysis insights into family S53 peptidase evolution in fungal entomopathogens.</title>
        <authorList>
            <person name="Lin R."/>
            <person name="Zhang X."/>
            <person name="Xin B."/>
            <person name="Zou M."/>
            <person name="Gao Y."/>
            <person name="Qin F."/>
            <person name="Hu Q."/>
            <person name="Xie B."/>
            <person name="Cheng X."/>
        </authorList>
    </citation>
    <scope>NUCLEOTIDE SEQUENCE [LARGE SCALE GENOMIC DNA]</scope>
    <source>
        <strain evidence="2 3">IJ1G</strain>
    </source>
</reference>
<dbReference type="OrthoDB" id="9981319at2759"/>